<keyword evidence="2" id="KW-0067">ATP-binding</keyword>
<dbReference type="InterPro" id="IPR009057">
    <property type="entry name" value="Homeodomain-like_sf"/>
</dbReference>
<dbReference type="PANTHER" id="PTHR32071:SF77">
    <property type="entry name" value="TRANSCRIPTIONAL REGULATORY PROTEIN"/>
    <property type="match status" value="1"/>
</dbReference>
<dbReference type="SUPFAM" id="SSF52540">
    <property type="entry name" value="P-loop containing nucleoside triphosphate hydrolases"/>
    <property type="match status" value="1"/>
</dbReference>
<name>A0ABR8TNU2_9PSED</name>
<dbReference type="Gene3D" id="3.40.50.300">
    <property type="entry name" value="P-loop containing nucleotide triphosphate hydrolases"/>
    <property type="match status" value="1"/>
</dbReference>
<protein>
    <submittedName>
        <fullName evidence="7">Sigma-54-dependent Fis family transcriptional regulator</fullName>
    </submittedName>
</protein>
<organism evidence="7 8">
    <name type="scientific">Serpens gallinarum</name>
    <dbReference type="NCBI Taxonomy" id="2763075"/>
    <lineage>
        <taxon>Bacteria</taxon>
        <taxon>Pseudomonadati</taxon>
        <taxon>Pseudomonadota</taxon>
        <taxon>Gammaproteobacteria</taxon>
        <taxon>Pseudomonadales</taxon>
        <taxon>Pseudomonadaceae</taxon>
        <taxon>Pseudomonas</taxon>
    </lineage>
</organism>
<evidence type="ECO:0000313" key="8">
    <source>
        <dbReference type="Proteomes" id="UP000611945"/>
    </source>
</evidence>
<dbReference type="InterPro" id="IPR002078">
    <property type="entry name" value="Sigma_54_int"/>
</dbReference>
<dbReference type="InterPro" id="IPR058031">
    <property type="entry name" value="AAA_lid_NorR"/>
</dbReference>
<dbReference type="InterPro" id="IPR003593">
    <property type="entry name" value="AAA+_ATPase"/>
</dbReference>
<dbReference type="Gene3D" id="3.30.450.40">
    <property type="match status" value="1"/>
</dbReference>
<dbReference type="SUPFAM" id="SSF46689">
    <property type="entry name" value="Homeodomain-like"/>
    <property type="match status" value="1"/>
</dbReference>
<comment type="caution">
    <text evidence="7">The sequence shown here is derived from an EMBL/GenBank/DDBJ whole genome shotgun (WGS) entry which is preliminary data.</text>
</comment>
<dbReference type="InterPro" id="IPR002197">
    <property type="entry name" value="HTH_Fis"/>
</dbReference>
<dbReference type="Proteomes" id="UP000611945">
    <property type="component" value="Unassembled WGS sequence"/>
</dbReference>
<evidence type="ECO:0000256" key="5">
    <source>
        <dbReference type="ARBA" id="ARBA00023163"/>
    </source>
</evidence>
<dbReference type="PROSITE" id="PS50045">
    <property type="entry name" value="SIGMA54_INTERACT_4"/>
    <property type="match status" value="1"/>
</dbReference>
<dbReference type="InterPro" id="IPR025944">
    <property type="entry name" value="Sigma_54_int_dom_CS"/>
</dbReference>
<dbReference type="SMART" id="SM00382">
    <property type="entry name" value="AAA"/>
    <property type="match status" value="1"/>
</dbReference>
<dbReference type="PROSITE" id="PS00688">
    <property type="entry name" value="SIGMA54_INTERACT_3"/>
    <property type="match status" value="1"/>
</dbReference>
<evidence type="ECO:0000256" key="1">
    <source>
        <dbReference type="ARBA" id="ARBA00022741"/>
    </source>
</evidence>
<dbReference type="Gene3D" id="1.10.8.60">
    <property type="match status" value="1"/>
</dbReference>
<dbReference type="Pfam" id="PF25601">
    <property type="entry name" value="AAA_lid_14"/>
    <property type="match status" value="1"/>
</dbReference>
<dbReference type="Pfam" id="PF01590">
    <property type="entry name" value="GAF"/>
    <property type="match status" value="1"/>
</dbReference>
<evidence type="ECO:0000313" key="7">
    <source>
        <dbReference type="EMBL" id="MBD7977426.1"/>
    </source>
</evidence>
<dbReference type="EMBL" id="JACSQG010000004">
    <property type="protein sequence ID" value="MBD7977426.1"/>
    <property type="molecule type" value="Genomic_DNA"/>
</dbReference>
<evidence type="ECO:0000259" key="6">
    <source>
        <dbReference type="PROSITE" id="PS50045"/>
    </source>
</evidence>
<gene>
    <name evidence="7" type="ORF">H9642_09515</name>
</gene>
<dbReference type="InterPro" id="IPR029016">
    <property type="entry name" value="GAF-like_dom_sf"/>
</dbReference>
<keyword evidence="4" id="KW-0238">DNA-binding</keyword>
<dbReference type="CDD" id="cd00009">
    <property type="entry name" value="AAA"/>
    <property type="match status" value="1"/>
</dbReference>
<feature type="domain" description="Sigma-54 factor interaction" evidence="6">
    <location>
        <begin position="301"/>
        <end position="528"/>
    </location>
</feature>
<sequence length="605" mass="66989">MTASTHEALIRDSWTRCEGYGLTHRSPPRFSAEDGLDITTLLHTQHTLLHTTQREVLPYYENILANSRCLVLLTDAQGLLLHSWGDRRNIEPALQPGFSLGASWLERHCGTNAIGTALACEQALHIQRDEHFLEATRCLSSAAAPICDAQRRVIGVLDVSSDSYLPPSHTLGLVKMLCQSVENRLLLDQFHREHHQLVFNTGQDNLDSPWAGLLLFDDSGWVVAANRRADSLLGTTAAQTHLERLFDTPLRLLLDLPEKQPLLLHSTGQVHFHGQVRKFQRPGPVVTAAQRVWQPLTLSDIDLGDAQVHKLVDQALRLLEKDIPLLIHGETGVGKDVLVKALHQASSRAGRPLVAVNCAALPTELVESELFGYEKGAFTGAHQKGSLGLIRKADKGLLFLDEIGDMPLNVQARLLRVLQERCVQPLGGGDAVAVDFRLICATNRPLREEVAAGRFRADLYYRICGLGLKIPPLRQRSDKLALIQRVWEQHRAPRQTAGLSPEVMALFLRHSWPGNLRQLSNVLKIALALADDQSIRVEHLPEEFFGDLQPASGPQPQAHLVPTDIANDTLINQLQACGGNVSRLARSLGISRTTLYKRLRESMGT</sequence>
<dbReference type="Pfam" id="PF02954">
    <property type="entry name" value="HTH_8"/>
    <property type="match status" value="1"/>
</dbReference>
<dbReference type="InterPro" id="IPR025662">
    <property type="entry name" value="Sigma_54_int_dom_ATP-bd_1"/>
</dbReference>
<reference evidence="7 8" key="1">
    <citation type="submission" date="2020-08" db="EMBL/GenBank/DDBJ databases">
        <title>A Genomic Blueprint of the Chicken Gut Microbiome.</title>
        <authorList>
            <person name="Gilroy R."/>
            <person name="Ravi A."/>
            <person name="Getino M."/>
            <person name="Pursley I."/>
            <person name="Horton D.L."/>
            <person name="Alikhan N.-F."/>
            <person name="Baker D."/>
            <person name="Gharbi K."/>
            <person name="Hall N."/>
            <person name="Watson M."/>
            <person name="Adriaenssens E.M."/>
            <person name="Foster-Nyarko E."/>
            <person name="Jarju S."/>
            <person name="Secka A."/>
            <person name="Antonio M."/>
            <person name="Oren A."/>
            <person name="Chaudhuri R."/>
            <person name="La Ragione R.M."/>
            <person name="Hildebrand F."/>
            <person name="Pallen M.J."/>
        </authorList>
    </citation>
    <scope>NUCLEOTIDE SEQUENCE [LARGE SCALE GENOMIC DNA]</scope>
    <source>
        <strain evidence="7 8">Sa2CUA2</strain>
    </source>
</reference>
<keyword evidence="8" id="KW-1185">Reference proteome</keyword>
<dbReference type="RefSeq" id="WP_251836203.1">
    <property type="nucleotide sequence ID" value="NZ_JACSQG010000004.1"/>
</dbReference>
<evidence type="ECO:0000256" key="4">
    <source>
        <dbReference type="ARBA" id="ARBA00023125"/>
    </source>
</evidence>
<proteinExistence type="predicted"/>
<dbReference type="PROSITE" id="PS00675">
    <property type="entry name" value="SIGMA54_INTERACT_1"/>
    <property type="match status" value="1"/>
</dbReference>
<accession>A0ABR8TNU2</accession>
<keyword evidence="3" id="KW-0805">Transcription regulation</keyword>
<dbReference type="PANTHER" id="PTHR32071">
    <property type="entry name" value="TRANSCRIPTIONAL REGULATORY PROTEIN"/>
    <property type="match status" value="1"/>
</dbReference>
<evidence type="ECO:0000256" key="2">
    <source>
        <dbReference type="ARBA" id="ARBA00022840"/>
    </source>
</evidence>
<dbReference type="InterPro" id="IPR027417">
    <property type="entry name" value="P-loop_NTPase"/>
</dbReference>
<dbReference type="Gene3D" id="1.10.10.60">
    <property type="entry name" value="Homeodomain-like"/>
    <property type="match status" value="1"/>
</dbReference>
<dbReference type="InterPro" id="IPR003018">
    <property type="entry name" value="GAF"/>
</dbReference>
<dbReference type="Pfam" id="PF00158">
    <property type="entry name" value="Sigma54_activat"/>
    <property type="match status" value="1"/>
</dbReference>
<keyword evidence="5" id="KW-0804">Transcription</keyword>
<keyword evidence="1" id="KW-0547">Nucleotide-binding</keyword>
<evidence type="ECO:0000256" key="3">
    <source>
        <dbReference type="ARBA" id="ARBA00023015"/>
    </source>
</evidence>
<dbReference type="PRINTS" id="PR01590">
    <property type="entry name" value="HTHFIS"/>
</dbReference>